<feature type="domain" description="PucR C-terminal helix-turn-helix" evidence="3">
    <location>
        <begin position="325"/>
        <end position="382"/>
    </location>
</feature>
<dbReference type="Pfam" id="PF13556">
    <property type="entry name" value="HTH_30"/>
    <property type="match status" value="1"/>
</dbReference>
<evidence type="ECO:0000259" key="3">
    <source>
        <dbReference type="Pfam" id="PF13556"/>
    </source>
</evidence>
<dbReference type="GO" id="GO:0003677">
    <property type="term" value="F:DNA binding"/>
    <property type="evidence" value="ECO:0007669"/>
    <property type="project" value="UniProtKB-KW"/>
</dbReference>
<dbReference type="InterPro" id="IPR051448">
    <property type="entry name" value="CdaR-like_regulators"/>
</dbReference>
<dbReference type="Proteomes" id="UP000198838">
    <property type="component" value="Unassembled WGS sequence"/>
</dbReference>
<keyword evidence="5" id="KW-0238">DNA-binding</keyword>
<dbReference type="PANTHER" id="PTHR33744">
    <property type="entry name" value="CARBOHYDRATE DIACID REGULATOR"/>
    <property type="match status" value="1"/>
</dbReference>
<comment type="similarity">
    <text evidence="1">Belongs to the CdaR family.</text>
</comment>
<evidence type="ECO:0000313" key="6">
    <source>
        <dbReference type="Proteomes" id="UP000198838"/>
    </source>
</evidence>
<dbReference type="AlphaFoldDB" id="A0A1I0ZQ07"/>
<dbReference type="OrthoDB" id="143422at2"/>
<evidence type="ECO:0000313" key="5">
    <source>
        <dbReference type="EMBL" id="SFB26448.1"/>
    </source>
</evidence>
<feature type="domain" description="Purine catabolism PurC-like" evidence="2">
    <location>
        <begin position="17"/>
        <end position="120"/>
    </location>
</feature>
<dbReference type="EMBL" id="FOJY01000016">
    <property type="protein sequence ID" value="SFB26448.1"/>
    <property type="molecule type" value="Genomic_DNA"/>
</dbReference>
<accession>A0A1I0ZQ07</accession>
<dbReference type="Gene3D" id="1.10.10.2840">
    <property type="entry name" value="PucR C-terminal helix-turn-helix domain"/>
    <property type="match status" value="1"/>
</dbReference>
<protein>
    <submittedName>
        <fullName evidence="5">DNA-binding transcriptional regulator, PucR family</fullName>
    </submittedName>
</protein>
<dbReference type="STRING" id="1120918.SAMN05216249_11618"/>
<dbReference type="Pfam" id="PF17853">
    <property type="entry name" value="GGDEF_2"/>
    <property type="match status" value="1"/>
</dbReference>
<reference evidence="5 6" key="1">
    <citation type="submission" date="2016-10" db="EMBL/GenBank/DDBJ databases">
        <authorList>
            <person name="de Groot N.N."/>
        </authorList>
    </citation>
    <scope>NUCLEOTIDE SEQUENCE [LARGE SCALE GENOMIC DNA]</scope>
    <source>
        <strain evidence="5 6">DSM 5522</strain>
    </source>
</reference>
<proteinExistence type="inferred from homology"/>
<feature type="domain" description="CdaR GGDEF-like" evidence="4">
    <location>
        <begin position="161"/>
        <end position="271"/>
    </location>
</feature>
<evidence type="ECO:0000256" key="1">
    <source>
        <dbReference type="ARBA" id="ARBA00006754"/>
    </source>
</evidence>
<dbReference type="InterPro" id="IPR042070">
    <property type="entry name" value="PucR_C-HTH_sf"/>
</dbReference>
<gene>
    <name evidence="5" type="ORF">SAMN05216249_11618</name>
</gene>
<keyword evidence="6" id="KW-1185">Reference proteome</keyword>
<evidence type="ECO:0000259" key="4">
    <source>
        <dbReference type="Pfam" id="PF17853"/>
    </source>
</evidence>
<evidence type="ECO:0000259" key="2">
    <source>
        <dbReference type="Pfam" id="PF07905"/>
    </source>
</evidence>
<sequence length="387" mass="44738">MAIELSRLIEKVKHLDISLVAGERGISNYVSWVHMVETVEASDFLDNGQLAFTTGIGLSSRQDLVDLIRALYEKKVSGIIINIGPFIEEISKEAKDFCDEKGFPLYVVPWKVHLTEIMRICCFAITKDEQRIMETSAAFKNAICFPKQEELYVVPLSQRSFRVNWRYSVTVMKIESRADSVEERLESLCVVLESKIRHKNKNFAVFINDLEIIIVFANLTEGELLNEVKDIKVSIKALLTPDERLSMGVGRLTKSVRCLYKSYNQARSIQRLQEKKKIDEDNFFYTKLGIYRLLMGIEDREIMIDYYNHTLRKLIEYDNVNNSNLCQTLRSYLSHNGSVKETADDLFVHRNTVNYKLNKIEELLDIEMSSLTARAELILAFKLMDIM</sequence>
<name>A0A1I0ZQ07_9FIRM</name>
<dbReference type="InterPro" id="IPR041522">
    <property type="entry name" value="CdaR_GGDEF"/>
</dbReference>
<organism evidence="5 6">
    <name type="scientific">Acetitomaculum ruminis DSM 5522</name>
    <dbReference type="NCBI Taxonomy" id="1120918"/>
    <lineage>
        <taxon>Bacteria</taxon>
        <taxon>Bacillati</taxon>
        <taxon>Bacillota</taxon>
        <taxon>Clostridia</taxon>
        <taxon>Lachnospirales</taxon>
        <taxon>Lachnospiraceae</taxon>
        <taxon>Acetitomaculum</taxon>
    </lineage>
</organism>
<dbReference type="InterPro" id="IPR012914">
    <property type="entry name" value="PucR_dom"/>
</dbReference>
<dbReference type="RefSeq" id="WP_092873447.1">
    <property type="nucleotide sequence ID" value="NZ_FOJY01000016.1"/>
</dbReference>
<dbReference type="InterPro" id="IPR025736">
    <property type="entry name" value="PucR_C-HTH_dom"/>
</dbReference>
<dbReference type="Pfam" id="PF07905">
    <property type="entry name" value="PucR"/>
    <property type="match status" value="1"/>
</dbReference>